<dbReference type="CDD" id="cd07043">
    <property type="entry name" value="STAS_anti-anti-sigma_factors"/>
    <property type="match status" value="1"/>
</dbReference>
<dbReference type="PROSITE" id="PS50801">
    <property type="entry name" value="STAS"/>
    <property type="match status" value="1"/>
</dbReference>
<evidence type="ECO:0000313" key="5">
    <source>
        <dbReference type="Proteomes" id="UP000195963"/>
    </source>
</evidence>
<dbReference type="InterPro" id="IPR036513">
    <property type="entry name" value="STAS_dom_sf"/>
</dbReference>
<dbReference type="Gene3D" id="3.30.750.24">
    <property type="entry name" value="STAS domain"/>
    <property type="match status" value="1"/>
</dbReference>
<dbReference type="SUPFAM" id="SSF52091">
    <property type="entry name" value="SpoIIaa-like"/>
    <property type="match status" value="1"/>
</dbReference>
<protein>
    <recommendedName>
        <fullName evidence="2">Anti-sigma factor antagonist</fullName>
    </recommendedName>
</protein>
<evidence type="ECO:0000313" key="4">
    <source>
        <dbReference type="EMBL" id="SMY32252.1"/>
    </source>
</evidence>
<dbReference type="RefSeq" id="WP_060996419.1">
    <property type="nucleotide sequence ID" value="NZ_FYAK01000001.1"/>
</dbReference>
<gene>
    <name evidence="4" type="primary">rsbV</name>
    <name evidence="4" type="ORF">PMAL9190_00432</name>
</gene>
<reference evidence="5" key="1">
    <citation type="submission" date="2017-06" db="EMBL/GenBank/DDBJ databases">
        <authorList>
            <person name="Rodrigo-Torres L."/>
            <person name="Arahal R.D."/>
            <person name="Lucena T."/>
        </authorList>
    </citation>
    <scope>NUCLEOTIDE SEQUENCE [LARGE SCALE GENOMIC DNA]</scope>
    <source>
        <strain evidence="5">CECT 9190</strain>
    </source>
</reference>
<comment type="similarity">
    <text evidence="1 2">Belongs to the anti-sigma-factor antagonist family.</text>
</comment>
<name>A0A1Y6M6R5_9GAMM</name>
<dbReference type="AlphaFoldDB" id="A0A1Y6M6R5"/>
<dbReference type="InterPro" id="IPR003658">
    <property type="entry name" value="Anti-sigma_ant"/>
</dbReference>
<keyword evidence="5" id="KW-1185">Reference proteome</keyword>
<dbReference type="EMBL" id="FYAK01000001">
    <property type="protein sequence ID" value="SMY32252.1"/>
    <property type="molecule type" value="Genomic_DNA"/>
</dbReference>
<dbReference type="GO" id="GO:0043856">
    <property type="term" value="F:anti-sigma factor antagonist activity"/>
    <property type="evidence" value="ECO:0007669"/>
    <property type="project" value="InterPro"/>
</dbReference>
<dbReference type="InterPro" id="IPR002645">
    <property type="entry name" value="STAS_dom"/>
</dbReference>
<accession>A0A1Y6M6R5</accession>
<evidence type="ECO:0000256" key="1">
    <source>
        <dbReference type="ARBA" id="ARBA00009013"/>
    </source>
</evidence>
<dbReference type="Pfam" id="PF01740">
    <property type="entry name" value="STAS"/>
    <property type="match status" value="1"/>
</dbReference>
<dbReference type="PANTHER" id="PTHR33495:SF2">
    <property type="entry name" value="ANTI-SIGMA FACTOR ANTAGONIST TM_1081-RELATED"/>
    <property type="match status" value="1"/>
</dbReference>
<evidence type="ECO:0000256" key="2">
    <source>
        <dbReference type="RuleBase" id="RU003749"/>
    </source>
</evidence>
<proteinExistence type="inferred from homology"/>
<dbReference type="NCBIfam" id="TIGR00377">
    <property type="entry name" value="ant_ant_sig"/>
    <property type="match status" value="1"/>
</dbReference>
<organism evidence="4 5">
    <name type="scientific">Photobacterium malacitanum</name>
    <dbReference type="NCBI Taxonomy" id="2204294"/>
    <lineage>
        <taxon>Bacteria</taxon>
        <taxon>Pseudomonadati</taxon>
        <taxon>Pseudomonadota</taxon>
        <taxon>Gammaproteobacteria</taxon>
        <taxon>Vibrionales</taxon>
        <taxon>Vibrionaceae</taxon>
        <taxon>Photobacterium</taxon>
    </lineage>
</organism>
<dbReference type="PANTHER" id="PTHR33495">
    <property type="entry name" value="ANTI-SIGMA FACTOR ANTAGONIST TM_1081-RELATED-RELATED"/>
    <property type="match status" value="1"/>
</dbReference>
<feature type="domain" description="STAS" evidence="3">
    <location>
        <begin position="2"/>
        <end position="105"/>
    </location>
</feature>
<evidence type="ECO:0000259" key="3">
    <source>
        <dbReference type="PROSITE" id="PS50801"/>
    </source>
</evidence>
<dbReference type="Proteomes" id="UP000195963">
    <property type="component" value="Unassembled WGS sequence"/>
</dbReference>
<sequence length="105" mass="11628">MELRQLEIGNDTLVLSINGDMDAAGCQNIQSTIDDVISKPQSHIDVDMENVAFLDSSGIGALVYLYKRLTEKQHSMQIKNAHGQPLSLLKLLRIENAIPVNEHSD</sequence>